<protein>
    <submittedName>
        <fullName evidence="1">Uncharacterized protein</fullName>
    </submittedName>
</protein>
<evidence type="ECO:0000313" key="2">
    <source>
        <dbReference type="Proteomes" id="UP000316614"/>
    </source>
</evidence>
<name>A0A514CDZ4_9BACT</name>
<reference evidence="1 2" key="1">
    <citation type="submission" date="2019-06" db="EMBL/GenBank/DDBJ databases">
        <title>Echinicola alkalisoli sp. nov. isolated from saline soil.</title>
        <authorList>
            <person name="Sun J.-Q."/>
            <person name="Xu L."/>
        </authorList>
    </citation>
    <scope>NUCLEOTIDE SEQUENCE [LARGE SCALE GENOMIC DNA]</scope>
    <source>
        <strain evidence="1 2">LN3S3</strain>
    </source>
</reference>
<gene>
    <name evidence="1" type="ORF">FKX85_02890</name>
</gene>
<sequence length="169" mass="19110">MDIKAELWLAHSKEVASGIVSYIGNDPERFRELMGVFAAGPYRITQRASWPMAMAVEKYPSLLIPYYGAVISMLGKPNILAGIKRNILRILQYQEVPEEFEGEVLDLTFRLLEDTSEPIAIRVFSMQVVYNLSKRYPEIKPELKAIIESSLPYASAGFKSRASKILPKL</sequence>
<evidence type="ECO:0000313" key="1">
    <source>
        <dbReference type="EMBL" id="QDH78036.1"/>
    </source>
</evidence>
<keyword evidence="2" id="KW-1185">Reference proteome</keyword>
<dbReference type="OrthoDB" id="667893at2"/>
<dbReference type="RefSeq" id="WP_141613298.1">
    <property type="nucleotide sequence ID" value="NZ_CP041253.1"/>
</dbReference>
<accession>A0A514CDZ4</accession>
<organism evidence="1 2">
    <name type="scientific">Echinicola soli</name>
    <dbReference type="NCBI Taxonomy" id="2591634"/>
    <lineage>
        <taxon>Bacteria</taxon>
        <taxon>Pseudomonadati</taxon>
        <taxon>Bacteroidota</taxon>
        <taxon>Cytophagia</taxon>
        <taxon>Cytophagales</taxon>
        <taxon>Cyclobacteriaceae</taxon>
        <taxon>Echinicola</taxon>
    </lineage>
</organism>
<dbReference type="Proteomes" id="UP000316614">
    <property type="component" value="Chromosome"/>
</dbReference>
<dbReference type="AlphaFoldDB" id="A0A514CDZ4"/>
<proteinExistence type="predicted"/>
<dbReference type="KEGG" id="echi:FKX85_02890"/>
<dbReference type="EMBL" id="CP041253">
    <property type="protein sequence ID" value="QDH78036.1"/>
    <property type="molecule type" value="Genomic_DNA"/>
</dbReference>